<dbReference type="RefSeq" id="WP_004334781.1">
    <property type="nucleotide sequence ID" value="NZ_ACNN01000032.1"/>
</dbReference>
<keyword evidence="6 9" id="KW-0378">Hydrolase</keyword>
<dbReference type="AlphaFoldDB" id="C3JCF1"/>
<dbReference type="InterPro" id="IPR001872">
    <property type="entry name" value="Peptidase_A8"/>
</dbReference>
<evidence type="ECO:0000256" key="8">
    <source>
        <dbReference type="ARBA" id="ARBA00023136"/>
    </source>
</evidence>
<comment type="subcellular location">
    <subcellularLocation>
        <location evidence="9">Cell membrane</location>
        <topology evidence="9">Multi-pass membrane protein</topology>
    </subcellularLocation>
</comment>
<keyword evidence="8 9" id="KW-0472">Membrane</keyword>
<organism evidence="11 12">
    <name type="scientific">Porphyromonas endodontalis (strain ATCC 35406 / DSM 24491 / JCM 8526 / CCUG 16442 / BCRC 14492 / NCTC 13058 / HG 370)</name>
    <name type="common">Bacteroides endodontalis</name>
    <dbReference type="NCBI Taxonomy" id="553175"/>
    <lineage>
        <taxon>Bacteria</taxon>
        <taxon>Pseudomonadati</taxon>
        <taxon>Bacteroidota</taxon>
        <taxon>Bacteroidia</taxon>
        <taxon>Bacteroidales</taxon>
        <taxon>Porphyromonadaceae</taxon>
        <taxon>Porphyromonas</taxon>
    </lineage>
</organism>
<accession>C3JCF1</accession>
<feature type="transmembrane region" description="Helical" evidence="9">
    <location>
        <begin position="23"/>
        <end position="43"/>
    </location>
</feature>
<evidence type="ECO:0000256" key="10">
    <source>
        <dbReference type="RuleBase" id="RU004181"/>
    </source>
</evidence>
<comment type="caution">
    <text evidence="11">The sequence shown here is derived from an EMBL/GenBank/DDBJ whole genome shotgun (WGS) entry which is preliminary data.</text>
</comment>
<evidence type="ECO:0000256" key="6">
    <source>
        <dbReference type="ARBA" id="ARBA00022801"/>
    </source>
</evidence>
<feature type="transmembrane region" description="Helical" evidence="9">
    <location>
        <begin position="107"/>
        <end position="125"/>
    </location>
</feature>
<feature type="active site" evidence="9">
    <location>
        <position position="195"/>
    </location>
</feature>
<dbReference type="PRINTS" id="PR00781">
    <property type="entry name" value="LIPOSIGPTASE"/>
</dbReference>
<evidence type="ECO:0000313" key="12">
    <source>
        <dbReference type="Proteomes" id="UP000004295"/>
    </source>
</evidence>
<dbReference type="EC" id="3.4.23.36" evidence="9"/>
<comment type="catalytic activity">
    <reaction evidence="9">
        <text>Release of signal peptides from bacterial membrane prolipoproteins. Hydrolyzes -Xaa-Yaa-Zaa-|-(S,diacylglyceryl)Cys-, in which Xaa is hydrophobic (preferably Leu), and Yaa (Ala or Ser) and Zaa (Gly or Ala) have small, neutral side chains.</text>
        <dbReference type="EC" id="3.4.23.36"/>
    </reaction>
</comment>
<evidence type="ECO:0000256" key="5">
    <source>
        <dbReference type="ARBA" id="ARBA00022750"/>
    </source>
</evidence>
<dbReference type="UniPathway" id="UPA00665"/>
<evidence type="ECO:0000256" key="3">
    <source>
        <dbReference type="ARBA" id="ARBA00022670"/>
    </source>
</evidence>
<keyword evidence="7 9" id="KW-1133">Transmembrane helix</keyword>
<evidence type="ECO:0000256" key="7">
    <source>
        <dbReference type="ARBA" id="ARBA00022989"/>
    </source>
</evidence>
<dbReference type="NCBIfam" id="NF011369">
    <property type="entry name" value="PRK14788.1"/>
    <property type="match status" value="1"/>
</dbReference>
<protein>
    <recommendedName>
        <fullName evidence="9">Lipoprotein signal peptidase</fullName>
        <ecNumber evidence="9">3.4.23.36</ecNumber>
    </recommendedName>
    <alternativeName>
        <fullName evidence="9">Prolipoprotein signal peptidase</fullName>
    </alternativeName>
    <alternativeName>
        <fullName evidence="9">Signal peptidase II</fullName>
        <shortName evidence="9">SPase II</shortName>
    </alternativeName>
</protein>
<comment type="pathway">
    <text evidence="9">Protein modification; lipoprotein biosynthesis (signal peptide cleavage).</text>
</comment>
<comment type="similarity">
    <text evidence="1 9 10">Belongs to the peptidase A8 family.</text>
</comment>
<feature type="transmembrane region" description="Helical" evidence="9">
    <location>
        <begin position="193"/>
        <end position="217"/>
    </location>
</feature>
<name>C3JCF1_POREA</name>
<evidence type="ECO:0000256" key="4">
    <source>
        <dbReference type="ARBA" id="ARBA00022692"/>
    </source>
</evidence>
<dbReference type="EMBL" id="ACNN01000032">
    <property type="protein sequence ID" value="EEN82112.1"/>
    <property type="molecule type" value="Genomic_DNA"/>
</dbReference>
<dbReference type="eggNOG" id="COG0597">
    <property type="taxonomic scope" value="Bacteria"/>
</dbReference>
<dbReference type="PANTHER" id="PTHR33695:SF1">
    <property type="entry name" value="LIPOPROTEIN SIGNAL PEPTIDASE"/>
    <property type="match status" value="1"/>
</dbReference>
<dbReference type="Proteomes" id="UP000004295">
    <property type="component" value="Unassembled WGS sequence"/>
</dbReference>
<evidence type="ECO:0000256" key="1">
    <source>
        <dbReference type="ARBA" id="ARBA00006139"/>
    </source>
</evidence>
<feature type="active site" evidence="9">
    <location>
        <position position="161"/>
    </location>
</feature>
<gene>
    <name evidence="9" type="primary">lspA</name>
    <name evidence="11" type="ORF">POREN0001_0096</name>
</gene>
<keyword evidence="5 9" id="KW-0064">Aspartyl protease</keyword>
<proteinExistence type="inferred from homology"/>
<dbReference type="Pfam" id="PF01252">
    <property type="entry name" value="Peptidase_A8"/>
    <property type="match status" value="1"/>
</dbReference>
<reference evidence="11 12" key="1">
    <citation type="submission" date="2009-04" db="EMBL/GenBank/DDBJ databases">
        <authorList>
            <person name="Sebastian Y."/>
            <person name="Madupu R."/>
            <person name="Durkin A.S."/>
            <person name="Torralba M."/>
            <person name="Methe B."/>
            <person name="Sutton G.G."/>
            <person name="Strausberg R.L."/>
            <person name="Nelson K.E."/>
        </authorList>
    </citation>
    <scope>NUCLEOTIDE SEQUENCE [LARGE SCALE GENOMIC DNA]</scope>
    <source>
        <strain evidence="12">ATCC 35406 / BCRC 14492 / JCM 8526 / NCTC 13058 / HG 370</strain>
    </source>
</reference>
<sequence length="235" mass="26394">MSLTSQDLLSPEELRRKRLTQSLVVWGTIALLLIIDQAIKIWVKTHMKLGDDIQIFDGFHLLFVENEGMAYGITLGSKLFLTLFRIIAMGLLTWGVARLIRSGKYSTWFLVVLALITAGGVGNIIDSLFYGLMFSSSQGAIAEIFPKDGGYAPLFYGHVVDMFSCPLIDCTLPSWIPFWGGERFKFFEPIFNFADACISVGVVALILFFRTPLSLALEMLSPKRRRHTSRADKEE</sequence>
<feature type="transmembrane region" description="Helical" evidence="9">
    <location>
        <begin position="79"/>
        <end position="100"/>
    </location>
</feature>
<dbReference type="GO" id="GO:0006508">
    <property type="term" value="P:proteolysis"/>
    <property type="evidence" value="ECO:0007669"/>
    <property type="project" value="UniProtKB-KW"/>
</dbReference>
<evidence type="ECO:0000313" key="11">
    <source>
        <dbReference type="EMBL" id="EEN82112.1"/>
    </source>
</evidence>
<dbReference type="GO" id="GO:0004190">
    <property type="term" value="F:aspartic-type endopeptidase activity"/>
    <property type="evidence" value="ECO:0007669"/>
    <property type="project" value="UniProtKB-UniRule"/>
</dbReference>
<dbReference type="STRING" id="553175.POREN0001_0096"/>
<dbReference type="GeneID" id="93365845"/>
<keyword evidence="2 9" id="KW-1003">Cell membrane</keyword>
<dbReference type="HAMAP" id="MF_00161">
    <property type="entry name" value="LspA"/>
    <property type="match status" value="1"/>
</dbReference>
<dbReference type="PANTHER" id="PTHR33695">
    <property type="entry name" value="LIPOPROTEIN SIGNAL PEPTIDASE"/>
    <property type="match status" value="1"/>
</dbReference>
<comment type="function">
    <text evidence="9">This protein specifically catalyzes the removal of signal peptides from prolipoproteins.</text>
</comment>
<keyword evidence="4 9" id="KW-0812">Transmembrane</keyword>
<keyword evidence="12" id="KW-1185">Reference proteome</keyword>
<evidence type="ECO:0000256" key="2">
    <source>
        <dbReference type="ARBA" id="ARBA00022475"/>
    </source>
</evidence>
<keyword evidence="3 9" id="KW-0645">Protease</keyword>
<dbReference type="GO" id="GO:0005886">
    <property type="term" value="C:plasma membrane"/>
    <property type="evidence" value="ECO:0007669"/>
    <property type="project" value="UniProtKB-SubCell"/>
</dbReference>
<evidence type="ECO:0000256" key="9">
    <source>
        <dbReference type="HAMAP-Rule" id="MF_00161"/>
    </source>
</evidence>